<accession>A0A1Z9YY64</accession>
<dbReference type="AlphaFoldDB" id="A0A1Z9YY64"/>
<protein>
    <submittedName>
        <fullName evidence="1">Uncharacterized protein</fullName>
    </submittedName>
</protein>
<comment type="caution">
    <text evidence="1">The sequence shown here is derived from an EMBL/GenBank/DDBJ whole genome shotgun (WGS) entry which is preliminary data.</text>
</comment>
<dbReference type="EMBL" id="NEXX01000003">
    <property type="protein sequence ID" value="OUY07137.1"/>
    <property type="molecule type" value="Genomic_DNA"/>
</dbReference>
<dbReference type="RefSeq" id="WP_087620735.1">
    <property type="nucleotide sequence ID" value="NZ_NEXX01000003.1"/>
</dbReference>
<evidence type="ECO:0000313" key="1">
    <source>
        <dbReference type="EMBL" id="OUY07137.1"/>
    </source>
</evidence>
<organism evidence="1 2">
    <name type="scientific">Acinetobacter populi</name>
    <dbReference type="NCBI Taxonomy" id="1582270"/>
    <lineage>
        <taxon>Bacteria</taxon>
        <taxon>Pseudomonadati</taxon>
        <taxon>Pseudomonadota</taxon>
        <taxon>Gammaproteobacteria</taxon>
        <taxon>Moraxellales</taxon>
        <taxon>Moraxellaceae</taxon>
        <taxon>Acinetobacter</taxon>
    </lineage>
</organism>
<evidence type="ECO:0000313" key="2">
    <source>
        <dbReference type="Proteomes" id="UP000196536"/>
    </source>
</evidence>
<reference evidence="1 2" key="1">
    <citation type="submission" date="2017-05" db="EMBL/GenBank/DDBJ databases">
        <title>Acinetobacter populi ANC 5415 (= PBJ7), whole genome shotgun sequencing project.</title>
        <authorList>
            <person name="Nemec A."/>
            <person name="Radolfova-Krizova L."/>
        </authorList>
    </citation>
    <scope>NUCLEOTIDE SEQUENCE [LARGE SCALE GENOMIC DNA]</scope>
    <source>
        <strain evidence="1 2">PBJ7</strain>
    </source>
</reference>
<keyword evidence="2" id="KW-1185">Reference proteome</keyword>
<sequence>MHLIHDILARLPISDLTQCALPHYLLGAFRRKSITFFNGLTDEDTIVYWFQSKSFSIDLRLSDAHNTSIYDRQGWIGDTLWDEKNQLLSWHIEQSYQPRTQWPEPAKLYPIGNCILEFAPSGAYVEDWRQQATTGLFLGLRLKQVEHMATQQQYKMEGGLIISGQHIAMVQSRLPEIEEKFTHIADLRKAAQQHIHDDDINSYEVSIALGSDEIRYSTISEHIGTAINLDQFELLQNGQLRQQKLLHGTEYFFYYELDFYSPDFHFIGQSPASVDAIAWSKREQQHLFEHAKIVT</sequence>
<proteinExistence type="predicted"/>
<gene>
    <name evidence="1" type="ORF">CAP51_10650</name>
</gene>
<dbReference type="OrthoDB" id="6992731at2"/>
<name>A0A1Z9YY64_9GAMM</name>
<dbReference type="Proteomes" id="UP000196536">
    <property type="component" value="Unassembled WGS sequence"/>
</dbReference>